<dbReference type="AlphaFoldDB" id="A0A2J8MCA6"/>
<name>A0A2J8MCA6_PANTR</name>
<reference evidence="2 3" key="1">
    <citation type="submission" date="2017-12" db="EMBL/GenBank/DDBJ databases">
        <title>High-resolution comparative analysis of great ape genomes.</title>
        <authorList>
            <person name="Pollen A."/>
            <person name="Hastie A."/>
            <person name="Hormozdiari F."/>
            <person name="Dougherty M."/>
            <person name="Liu R."/>
            <person name="Chaisson M."/>
            <person name="Hoppe E."/>
            <person name="Hill C."/>
            <person name="Pang A."/>
            <person name="Hillier L."/>
            <person name="Baker C."/>
            <person name="Armstrong J."/>
            <person name="Shendure J."/>
            <person name="Paten B."/>
            <person name="Wilson R."/>
            <person name="Chao H."/>
            <person name="Schneider V."/>
            <person name="Ventura M."/>
            <person name="Kronenberg Z."/>
            <person name="Murali S."/>
            <person name="Gordon D."/>
            <person name="Cantsilieris S."/>
            <person name="Munson K."/>
            <person name="Nelson B."/>
            <person name="Raja A."/>
            <person name="Underwood J."/>
            <person name="Diekhans M."/>
            <person name="Fiddes I."/>
            <person name="Haussler D."/>
            <person name="Eichler E."/>
        </authorList>
    </citation>
    <scope>NUCLEOTIDE SEQUENCE [LARGE SCALE GENOMIC DNA]</scope>
    <source>
        <strain evidence="2">Yerkes chimp pedigree #C0471</strain>
    </source>
</reference>
<proteinExistence type="predicted"/>
<evidence type="ECO:0000313" key="3">
    <source>
        <dbReference type="Proteomes" id="UP000236370"/>
    </source>
</evidence>
<feature type="non-terminal residue" evidence="2">
    <location>
        <position position="79"/>
    </location>
</feature>
<sequence>MGAALGTGTRLAPWPGRACGALPRWAPTAPAQGCHSKPGPARPVPLKKRGYDVTRNPHLNKVMGQRAGRPALRSRGCRK</sequence>
<organism evidence="2 3">
    <name type="scientific">Pan troglodytes</name>
    <name type="common">Chimpanzee</name>
    <dbReference type="NCBI Taxonomy" id="9598"/>
    <lineage>
        <taxon>Eukaryota</taxon>
        <taxon>Metazoa</taxon>
        <taxon>Chordata</taxon>
        <taxon>Craniata</taxon>
        <taxon>Vertebrata</taxon>
        <taxon>Euteleostomi</taxon>
        <taxon>Mammalia</taxon>
        <taxon>Eutheria</taxon>
        <taxon>Euarchontoglires</taxon>
        <taxon>Primates</taxon>
        <taxon>Haplorrhini</taxon>
        <taxon>Catarrhini</taxon>
        <taxon>Hominidae</taxon>
        <taxon>Pan</taxon>
    </lineage>
</organism>
<gene>
    <name evidence="2" type="ORF">CK820_G0022016</name>
</gene>
<accession>A0A2J8MCA6</accession>
<comment type="caution">
    <text evidence="2">The sequence shown here is derived from an EMBL/GenBank/DDBJ whole genome shotgun (WGS) entry which is preliminary data.</text>
</comment>
<feature type="region of interest" description="Disordered" evidence="1">
    <location>
        <begin position="29"/>
        <end position="79"/>
    </location>
</feature>
<dbReference type="Proteomes" id="UP000236370">
    <property type="component" value="Unassembled WGS sequence"/>
</dbReference>
<evidence type="ECO:0000313" key="2">
    <source>
        <dbReference type="EMBL" id="PNI57146.1"/>
    </source>
</evidence>
<dbReference type="EMBL" id="NBAG03000261">
    <property type="protein sequence ID" value="PNI57146.1"/>
    <property type="molecule type" value="Genomic_DNA"/>
</dbReference>
<protein>
    <submittedName>
        <fullName evidence="2">ME3 isoform 11</fullName>
    </submittedName>
</protein>
<evidence type="ECO:0000256" key="1">
    <source>
        <dbReference type="SAM" id="MobiDB-lite"/>
    </source>
</evidence>